<sequence length="288" mass="33780">MWKPISFNTREFLLKLRFLESLNAYQIDLTNFINLWQQQISEEDLIQTCKKVNPLIYAKPKVLSRHIMSLLDTENDNVVKNMEEKDNQIVLNLHMMLDRVCFKYQFILELQPAECLYKEFTFPMVLMISELQKQKEIMSELLARKDLEITQYKLEGAKLIRKLVQTKPFDQDTFNRNCLESISETKAVLEQNPSKIFSKSFANLYQQVITASNKSKTNTDENSNIESEMENTVQILLEENRTSSKKKSMQVENFPIKDSKISEVKTEIPELPNIIPKKKKKCQVVLNL</sequence>
<name>A0A1B6DSA9_9HEMI</name>
<dbReference type="GO" id="GO:0006303">
    <property type="term" value="P:double-strand break repair via nonhomologous end joining"/>
    <property type="evidence" value="ECO:0007669"/>
    <property type="project" value="TreeGrafter"/>
</dbReference>
<dbReference type="CDD" id="cd22285">
    <property type="entry name" value="HD_XLF_N"/>
    <property type="match status" value="1"/>
</dbReference>
<dbReference type="PANTHER" id="PTHR32235">
    <property type="entry name" value="NON-HOMOLOGOUS END-JOINING FACTOR 1"/>
    <property type="match status" value="1"/>
</dbReference>
<reference evidence="9" key="1">
    <citation type="submission" date="2015-12" db="EMBL/GenBank/DDBJ databases">
        <title>De novo transcriptome assembly of four potential Pierce s Disease insect vectors from Arizona vineyards.</title>
        <authorList>
            <person name="Tassone E.E."/>
        </authorList>
    </citation>
    <scope>NUCLEOTIDE SEQUENCE</scope>
</reference>
<dbReference type="InterPro" id="IPR015381">
    <property type="entry name" value="XLF-like_N"/>
</dbReference>
<dbReference type="PANTHER" id="PTHR32235:SF1">
    <property type="entry name" value="NON-HOMOLOGOUS END-JOINING FACTOR 1"/>
    <property type="match status" value="1"/>
</dbReference>
<dbReference type="EMBL" id="GEDC01008755">
    <property type="protein sequence ID" value="JAS28543.1"/>
    <property type="molecule type" value="Transcribed_RNA"/>
</dbReference>
<dbReference type="Pfam" id="PF09302">
    <property type="entry name" value="XLF"/>
    <property type="match status" value="1"/>
</dbReference>
<evidence type="ECO:0000256" key="4">
    <source>
        <dbReference type="ARBA" id="ARBA00023204"/>
    </source>
</evidence>
<keyword evidence="5" id="KW-0539">Nucleus</keyword>
<keyword evidence="3" id="KW-0238">DNA-binding</keyword>
<evidence type="ECO:0000256" key="7">
    <source>
        <dbReference type="ARBA" id="ARBA00044529"/>
    </source>
</evidence>
<evidence type="ECO:0000256" key="5">
    <source>
        <dbReference type="ARBA" id="ARBA00023242"/>
    </source>
</evidence>
<feature type="domain" description="XLF-like N-terminal" evidence="8">
    <location>
        <begin position="1"/>
        <end position="109"/>
    </location>
</feature>
<gene>
    <name evidence="9" type="ORF">g.34907</name>
</gene>
<dbReference type="InterPro" id="IPR052287">
    <property type="entry name" value="NHEJ_factor"/>
</dbReference>
<dbReference type="GO" id="GO:0045027">
    <property type="term" value="F:DNA end binding"/>
    <property type="evidence" value="ECO:0007669"/>
    <property type="project" value="TreeGrafter"/>
</dbReference>
<evidence type="ECO:0000256" key="1">
    <source>
        <dbReference type="ARBA" id="ARBA00004123"/>
    </source>
</evidence>
<comment type="subcellular location">
    <subcellularLocation>
        <location evidence="1">Nucleus</location>
    </subcellularLocation>
</comment>
<dbReference type="AlphaFoldDB" id="A0A1B6DSA9"/>
<dbReference type="GO" id="GO:0032807">
    <property type="term" value="C:DNA ligase IV complex"/>
    <property type="evidence" value="ECO:0007669"/>
    <property type="project" value="TreeGrafter"/>
</dbReference>
<comment type="similarity">
    <text evidence="6">Belongs to the XRCC4-XLF family. XLF subfamily.</text>
</comment>
<dbReference type="InterPro" id="IPR038051">
    <property type="entry name" value="XRCC4-like_N_sf"/>
</dbReference>
<dbReference type="Gene3D" id="2.170.210.10">
    <property type="entry name" value="DNA double-strand break repair and VJ recombination XRCC4, N-terminal"/>
    <property type="match status" value="1"/>
</dbReference>
<evidence type="ECO:0000256" key="2">
    <source>
        <dbReference type="ARBA" id="ARBA00022763"/>
    </source>
</evidence>
<keyword evidence="2" id="KW-0227">DNA damage</keyword>
<organism evidence="9">
    <name type="scientific">Clastoptera arizonana</name>
    <name type="common">Arizona spittle bug</name>
    <dbReference type="NCBI Taxonomy" id="38151"/>
    <lineage>
        <taxon>Eukaryota</taxon>
        <taxon>Metazoa</taxon>
        <taxon>Ecdysozoa</taxon>
        <taxon>Arthropoda</taxon>
        <taxon>Hexapoda</taxon>
        <taxon>Insecta</taxon>
        <taxon>Pterygota</taxon>
        <taxon>Neoptera</taxon>
        <taxon>Paraneoptera</taxon>
        <taxon>Hemiptera</taxon>
        <taxon>Auchenorrhyncha</taxon>
        <taxon>Cercopoidea</taxon>
        <taxon>Clastopteridae</taxon>
        <taxon>Clastoptera</taxon>
    </lineage>
</organism>
<dbReference type="Gene3D" id="1.10.287.450">
    <property type="entry name" value="Helix hairpin bin"/>
    <property type="match status" value="1"/>
</dbReference>
<proteinExistence type="inferred from homology"/>
<keyword evidence="4" id="KW-0234">DNA repair</keyword>
<evidence type="ECO:0000259" key="8">
    <source>
        <dbReference type="Pfam" id="PF09302"/>
    </source>
</evidence>
<evidence type="ECO:0000313" key="9">
    <source>
        <dbReference type="EMBL" id="JAS28543.1"/>
    </source>
</evidence>
<evidence type="ECO:0000256" key="3">
    <source>
        <dbReference type="ARBA" id="ARBA00023125"/>
    </source>
</evidence>
<protein>
    <recommendedName>
        <fullName evidence="7">Non-homologous end-joining factor 1</fullName>
    </recommendedName>
</protein>
<accession>A0A1B6DSA9</accession>
<evidence type="ECO:0000256" key="6">
    <source>
        <dbReference type="ARBA" id="ARBA00025747"/>
    </source>
</evidence>